<evidence type="ECO:0000313" key="2">
    <source>
        <dbReference type="Proteomes" id="UP000034664"/>
    </source>
</evidence>
<reference evidence="1 2" key="1">
    <citation type="journal article" date="2015" name="Nature">
        <title>rRNA introns, odd ribosomes, and small enigmatic genomes across a large radiation of phyla.</title>
        <authorList>
            <person name="Brown C.T."/>
            <person name="Hug L.A."/>
            <person name="Thomas B.C."/>
            <person name="Sharon I."/>
            <person name="Castelle C.J."/>
            <person name="Singh A."/>
            <person name="Wilkins M.J."/>
            <person name="Williams K.H."/>
            <person name="Banfield J.F."/>
        </authorList>
    </citation>
    <scope>NUCLEOTIDE SEQUENCE [LARGE SCALE GENOMIC DNA]</scope>
</reference>
<gene>
    <name evidence="1" type="ORF">UU14_C0008G0006</name>
</gene>
<organism evidence="1 2">
    <name type="scientific">Candidatus Roizmanbacteria bacterium GW2011_GWB1_40_7</name>
    <dbReference type="NCBI Taxonomy" id="1618482"/>
    <lineage>
        <taxon>Bacteria</taxon>
        <taxon>Candidatus Roizmaniibacteriota</taxon>
    </lineage>
</organism>
<dbReference type="AlphaFoldDB" id="A0A0G0T5K8"/>
<sequence length="93" mass="10774">MLCYNVTTTPITESGSWISNETVIAMREKPYIEVWGNFQDEVYRLKEEYGNWESIPNSERTRMADELRGAGWIYGMSGWEMPNSVALSSVHYL</sequence>
<dbReference type="Proteomes" id="UP000034664">
    <property type="component" value="Unassembled WGS sequence"/>
</dbReference>
<dbReference type="EMBL" id="LBZM01000008">
    <property type="protein sequence ID" value="KKR72279.1"/>
    <property type="molecule type" value="Genomic_DNA"/>
</dbReference>
<accession>A0A0G0T5K8</accession>
<name>A0A0G0T5K8_9BACT</name>
<evidence type="ECO:0000313" key="1">
    <source>
        <dbReference type="EMBL" id="KKR72279.1"/>
    </source>
</evidence>
<proteinExistence type="predicted"/>
<comment type="caution">
    <text evidence="1">The sequence shown here is derived from an EMBL/GenBank/DDBJ whole genome shotgun (WGS) entry which is preliminary data.</text>
</comment>
<protein>
    <submittedName>
        <fullName evidence="1">Uncharacterized protein</fullName>
    </submittedName>
</protein>